<sequence length="226" mass="24726">MSDTEGKQAYEGYDRATVDRFGQAEAFDAIGDRYDEVFPHKEGQLAAGAWLAGELPAGSRVLDVGCGTGVPTARRLVEAGHRVTGIDISPGMIELSRRNVPEAEFHVLDVAELERRDLGPFDGMTAFFALLMLPRREIPVALRALHGRLRPGGLLALGMVEADVDDYAIPFLGHTIRVSGYLREELRQVVGDAGFEILGEESFAYAPASTDVSPEIQIFLNCRRRP</sequence>
<keyword evidence="4" id="KW-1185">Reference proteome</keyword>
<dbReference type="GO" id="GO:0017000">
    <property type="term" value="P:antibiotic biosynthetic process"/>
    <property type="evidence" value="ECO:0007669"/>
    <property type="project" value="UniProtKB-ARBA"/>
</dbReference>
<dbReference type="AlphaFoldDB" id="A0A6G2BF99"/>
<proteinExistence type="predicted"/>
<dbReference type="Pfam" id="PF13649">
    <property type="entry name" value="Methyltransf_25"/>
    <property type="match status" value="1"/>
</dbReference>
<name>A0A6G2BF99_9ACTN</name>
<comment type="caution">
    <text evidence="3">The sequence shown here is derived from an EMBL/GenBank/DDBJ whole genome shotgun (WGS) entry which is preliminary data.</text>
</comment>
<evidence type="ECO:0000313" key="3">
    <source>
        <dbReference type="EMBL" id="MTE20806.1"/>
    </source>
</evidence>
<accession>A0A6G2BF99</accession>
<gene>
    <name evidence="3" type="ORF">F0L17_17135</name>
</gene>
<evidence type="ECO:0000259" key="2">
    <source>
        <dbReference type="Pfam" id="PF13649"/>
    </source>
</evidence>
<dbReference type="CDD" id="cd02440">
    <property type="entry name" value="AdoMet_MTases"/>
    <property type="match status" value="1"/>
</dbReference>
<dbReference type="SUPFAM" id="SSF53335">
    <property type="entry name" value="S-adenosyl-L-methionine-dependent methyltransferases"/>
    <property type="match status" value="1"/>
</dbReference>
<organism evidence="3 4">
    <name type="scientific">Streptomyces taklimakanensis</name>
    <dbReference type="NCBI Taxonomy" id="2569853"/>
    <lineage>
        <taxon>Bacteria</taxon>
        <taxon>Bacillati</taxon>
        <taxon>Actinomycetota</taxon>
        <taxon>Actinomycetes</taxon>
        <taxon>Kitasatosporales</taxon>
        <taxon>Streptomycetaceae</taxon>
        <taxon>Streptomyces</taxon>
    </lineage>
</organism>
<dbReference type="EMBL" id="WIXO01000001">
    <property type="protein sequence ID" value="MTE20806.1"/>
    <property type="molecule type" value="Genomic_DNA"/>
</dbReference>
<dbReference type="PANTHER" id="PTHR43861">
    <property type="entry name" value="TRANS-ACONITATE 2-METHYLTRANSFERASE-RELATED"/>
    <property type="match status" value="1"/>
</dbReference>
<dbReference type="InterPro" id="IPR041698">
    <property type="entry name" value="Methyltransf_25"/>
</dbReference>
<dbReference type="GO" id="GO:0008168">
    <property type="term" value="F:methyltransferase activity"/>
    <property type="evidence" value="ECO:0007669"/>
    <property type="project" value="UniProtKB-KW"/>
</dbReference>
<protein>
    <submittedName>
        <fullName evidence="3">Methyltransferase domain-containing protein</fullName>
    </submittedName>
</protein>
<dbReference type="RefSeq" id="WP_162466312.1">
    <property type="nucleotide sequence ID" value="NZ_WIXO01000001.1"/>
</dbReference>
<dbReference type="GO" id="GO:0032259">
    <property type="term" value="P:methylation"/>
    <property type="evidence" value="ECO:0007669"/>
    <property type="project" value="UniProtKB-KW"/>
</dbReference>
<keyword evidence="1 3" id="KW-0808">Transferase</keyword>
<dbReference type="Proteomes" id="UP000473014">
    <property type="component" value="Unassembled WGS sequence"/>
</dbReference>
<evidence type="ECO:0000256" key="1">
    <source>
        <dbReference type="ARBA" id="ARBA00022679"/>
    </source>
</evidence>
<keyword evidence="3" id="KW-0489">Methyltransferase</keyword>
<dbReference type="InterPro" id="IPR029063">
    <property type="entry name" value="SAM-dependent_MTases_sf"/>
</dbReference>
<feature type="domain" description="Methyltransferase" evidence="2">
    <location>
        <begin position="61"/>
        <end position="153"/>
    </location>
</feature>
<evidence type="ECO:0000313" key="4">
    <source>
        <dbReference type="Proteomes" id="UP000473014"/>
    </source>
</evidence>
<dbReference type="Gene3D" id="3.40.50.150">
    <property type="entry name" value="Vaccinia Virus protein VP39"/>
    <property type="match status" value="1"/>
</dbReference>
<reference evidence="3 4" key="1">
    <citation type="submission" date="2019-11" db="EMBL/GenBank/DDBJ databases">
        <authorList>
            <person name="Yuan L."/>
        </authorList>
    </citation>
    <scope>NUCLEOTIDE SEQUENCE [LARGE SCALE GENOMIC DNA]</scope>
    <source>
        <strain evidence="3 4">TRM43335</strain>
    </source>
</reference>